<dbReference type="AlphaFoldDB" id="A0AAW7QY21"/>
<evidence type="ECO:0000313" key="1">
    <source>
        <dbReference type="EMBL" id="MDN7125081.1"/>
    </source>
</evidence>
<sequence>MSKTSALLTEIDRIYKSAKQSMDEYQLVQRKVESERDISWSQWYEVPISTVANLMLKVSGFEEAFKGQVKSLEDWLVATNEFFATAEGDLSVLDSDPAKAENKFIELVTSLKYNHIALEQRNKSITEMVAAIRSEASNASELVLEAISIDPTAMSSPTIEKYIRNAATSGDERFLKRIPNALMKKAPRPRQPELDQLRWMMMVVASLEKQENPSVGAMVETNDLLKLMNETEDTIEAIRHHIKTRRTDRGSL</sequence>
<dbReference type="RefSeq" id="WP_301774802.1">
    <property type="nucleotide sequence ID" value="NZ_JAGGJB010000005.1"/>
</dbReference>
<proteinExistence type="predicted"/>
<dbReference type="Proteomes" id="UP001169492">
    <property type="component" value="Unassembled WGS sequence"/>
</dbReference>
<reference evidence="1 2" key="1">
    <citation type="submission" date="2021-03" db="EMBL/GenBank/DDBJ databases">
        <title>Pseudidiomarina terrestris, a new bacterium isolated from saline soil.</title>
        <authorList>
            <person name="Galisteo C."/>
            <person name="De La Haba R."/>
            <person name="Sanchez-Porro C."/>
            <person name="Ventosa A."/>
        </authorList>
    </citation>
    <scope>NUCLEOTIDE SEQUENCE [LARGE SCALE GENOMIC DNA]</scope>
    <source>
        <strain evidence="1 2">1APP75-32.1</strain>
    </source>
</reference>
<dbReference type="EMBL" id="JAGGJB010000005">
    <property type="protein sequence ID" value="MDN7125081.1"/>
    <property type="molecule type" value="Genomic_DNA"/>
</dbReference>
<comment type="caution">
    <text evidence="1">The sequence shown here is derived from an EMBL/GenBank/DDBJ whole genome shotgun (WGS) entry which is preliminary data.</text>
</comment>
<protein>
    <submittedName>
        <fullName evidence="1">Uncharacterized protein</fullName>
    </submittedName>
</protein>
<evidence type="ECO:0000313" key="2">
    <source>
        <dbReference type="Proteomes" id="UP001169492"/>
    </source>
</evidence>
<gene>
    <name evidence="1" type="ORF">J6I90_09335</name>
</gene>
<accession>A0AAW7QY21</accession>
<organism evidence="1 2">
    <name type="scientific">Pseudidiomarina terrestris</name>
    <dbReference type="NCBI Taxonomy" id="2820060"/>
    <lineage>
        <taxon>Bacteria</taxon>
        <taxon>Pseudomonadati</taxon>
        <taxon>Pseudomonadota</taxon>
        <taxon>Gammaproteobacteria</taxon>
        <taxon>Alteromonadales</taxon>
        <taxon>Idiomarinaceae</taxon>
        <taxon>Pseudidiomarina</taxon>
    </lineage>
</organism>
<name>A0AAW7QY21_9GAMM</name>